<accession>A0A0D0DBE0</accession>
<dbReference type="InParanoid" id="A0A0D0DBE0"/>
<dbReference type="HOGENOM" id="CLU_178702_0_0_1"/>
<name>A0A0D0DBE0_9AGAM</name>
<sequence>MAANTSLLASTMPNLTSSNYLLWALKMMNFLWASRLIWVLRKCCPEEGEDSSDQTKVNNRDNDNNHALGHILLKIDAHLSNHYQAYKTSKEVWDGLKSQFMKPPTTSIRV</sequence>
<evidence type="ECO:0000313" key="2">
    <source>
        <dbReference type="Proteomes" id="UP000054538"/>
    </source>
</evidence>
<evidence type="ECO:0008006" key="3">
    <source>
        <dbReference type="Google" id="ProtNLM"/>
    </source>
</evidence>
<gene>
    <name evidence="1" type="ORF">PAXRUDRAFT_12042</name>
</gene>
<dbReference type="AlphaFoldDB" id="A0A0D0DBE0"/>
<keyword evidence="2" id="KW-1185">Reference proteome</keyword>
<reference evidence="2" key="2">
    <citation type="submission" date="2015-01" db="EMBL/GenBank/DDBJ databases">
        <title>Evolutionary Origins and Diversification of the Mycorrhizal Mutualists.</title>
        <authorList>
            <consortium name="DOE Joint Genome Institute"/>
            <consortium name="Mycorrhizal Genomics Consortium"/>
            <person name="Kohler A."/>
            <person name="Kuo A."/>
            <person name="Nagy L.G."/>
            <person name="Floudas D."/>
            <person name="Copeland A."/>
            <person name="Barry K.W."/>
            <person name="Cichocki N."/>
            <person name="Veneault-Fourrey C."/>
            <person name="LaButti K."/>
            <person name="Lindquist E.A."/>
            <person name="Lipzen A."/>
            <person name="Lundell T."/>
            <person name="Morin E."/>
            <person name="Murat C."/>
            <person name="Riley R."/>
            <person name="Ohm R."/>
            <person name="Sun H."/>
            <person name="Tunlid A."/>
            <person name="Henrissat B."/>
            <person name="Grigoriev I.V."/>
            <person name="Hibbett D.S."/>
            <person name="Martin F."/>
        </authorList>
    </citation>
    <scope>NUCLEOTIDE SEQUENCE [LARGE SCALE GENOMIC DNA]</scope>
    <source>
        <strain evidence="2">Ve08.2h10</strain>
    </source>
</reference>
<reference evidence="1 2" key="1">
    <citation type="submission" date="2014-04" db="EMBL/GenBank/DDBJ databases">
        <authorList>
            <consortium name="DOE Joint Genome Institute"/>
            <person name="Kuo A."/>
            <person name="Kohler A."/>
            <person name="Jargeat P."/>
            <person name="Nagy L.G."/>
            <person name="Floudas D."/>
            <person name="Copeland A."/>
            <person name="Barry K.W."/>
            <person name="Cichocki N."/>
            <person name="Veneault-Fourrey C."/>
            <person name="LaButti K."/>
            <person name="Lindquist E.A."/>
            <person name="Lipzen A."/>
            <person name="Lundell T."/>
            <person name="Morin E."/>
            <person name="Murat C."/>
            <person name="Sun H."/>
            <person name="Tunlid A."/>
            <person name="Henrissat B."/>
            <person name="Grigoriev I.V."/>
            <person name="Hibbett D.S."/>
            <person name="Martin F."/>
            <person name="Nordberg H.P."/>
            <person name="Cantor M.N."/>
            <person name="Hua S.X."/>
        </authorList>
    </citation>
    <scope>NUCLEOTIDE SEQUENCE [LARGE SCALE GENOMIC DNA]</scope>
    <source>
        <strain evidence="1 2">Ve08.2h10</strain>
    </source>
</reference>
<dbReference type="OrthoDB" id="2668145at2759"/>
<protein>
    <recommendedName>
        <fullName evidence="3">DUF4219 domain-containing protein</fullName>
    </recommendedName>
</protein>
<dbReference type="STRING" id="930991.A0A0D0DBE0"/>
<organism evidence="1 2">
    <name type="scientific">Paxillus rubicundulus Ve08.2h10</name>
    <dbReference type="NCBI Taxonomy" id="930991"/>
    <lineage>
        <taxon>Eukaryota</taxon>
        <taxon>Fungi</taxon>
        <taxon>Dikarya</taxon>
        <taxon>Basidiomycota</taxon>
        <taxon>Agaricomycotina</taxon>
        <taxon>Agaricomycetes</taxon>
        <taxon>Agaricomycetidae</taxon>
        <taxon>Boletales</taxon>
        <taxon>Paxilineae</taxon>
        <taxon>Paxillaceae</taxon>
        <taxon>Paxillus</taxon>
    </lineage>
</organism>
<proteinExistence type="predicted"/>
<dbReference type="Proteomes" id="UP000054538">
    <property type="component" value="Unassembled WGS sequence"/>
</dbReference>
<dbReference type="EMBL" id="KN825107">
    <property type="protein sequence ID" value="KIK94437.1"/>
    <property type="molecule type" value="Genomic_DNA"/>
</dbReference>
<dbReference type="Pfam" id="PF14223">
    <property type="entry name" value="Retrotran_gag_2"/>
    <property type="match status" value="1"/>
</dbReference>
<evidence type="ECO:0000313" key="1">
    <source>
        <dbReference type="EMBL" id="KIK94437.1"/>
    </source>
</evidence>